<protein>
    <submittedName>
        <fullName evidence="2">Uncharacterized protein</fullName>
    </submittedName>
</protein>
<dbReference type="Proteomes" id="UP000177010">
    <property type="component" value="Unassembled WGS sequence"/>
</dbReference>
<reference evidence="2 3" key="1">
    <citation type="submission" date="2016-09" db="EMBL/GenBank/DDBJ databases">
        <title>Genome Sequence of Lactobacillus sunkii Strain CG01.</title>
        <authorList>
            <person name="Poehlein A."/>
            <person name="Gabris C."/>
            <person name="Bengelsdorf F.R."/>
            <person name="Duerre P."/>
            <person name="Daniel R."/>
        </authorList>
    </citation>
    <scope>NUCLEOTIDE SEQUENCE [LARGE SCALE GENOMIC DNA]</scope>
    <source>
        <strain evidence="2 3">CG_D</strain>
    </source>
</reference>
<sequence>MKFQKIVISIIAVVLFVTLGFSVPSTATAAGKMYSFPSWTRGHWHSAHYYVRITRSRMSIKKKHSSYKRVFTHPRYYNYGYAAQNVKIYNTTFGKWKTISFVREGYNKITYTYHIWTGNPITLRRGW</sequence>
<feature type="chain" id="PRO_5009449545" evidence="1">
    <location>
        <begin position="30"/>
        <end position="127"/>
    </location>
</feature>
<evidence type="ECO:0000256" key="1">
    <source>
        <dbReference type="SAM" id="SignalP"/>
    </source>
</evidence>
<dbReference type="EMBL" id="MIQE01000010">
    <property type="protein sequence ID" value="OFA11428.1"/>
    <property type="molecule type" value="Genomic_DNA"/>
</dbReference>
<keyword evidence="1" id="KW-0732">Signal</keyword>
<accession>A0A1E7XEI2</accession>
<proteinExistence type="predicted"/>
<organism evidence="2 3">
    <name type="scientific">Lentilactobacillus sunkii</name>
    <dbReference type="NCBI Taxonomy" id="481719"/>
    <lineage>
        <taxon>Bacteria</taxon>
        <taxon>Bacillati</taxon>
        <taxon>Bacillota</taxon>
        <taxon>Bacilli</taxon>
        <taxon>Lactobacillales</taxon>
        <taxon>Lactobacillaceae</taxon>
        <taxon>Lentilactobacillus</taxon>
    </lineage>
</organism>
<name>A0A1E7XEI2_9LACO</name>
<dbReference type="RefSeq" id="WP_070367643.1">
    <property type="nucleotide sequence ID" value="NZ_JAZHVW010000001.1"/>
</dbReference>
<dbReference type="STRING" id="481719.LASUN_10370"/>
<feature type="signal peptide" evidence="1">
    <location>
        <begin position="1"/>
        <end position="29"/>
    </location>
</feature>
<comment type="caution">
    <text evidence="2">The sequence shown here is derived from an EMBL/GenBank/DDBJ whole genome shotgun (WGS) entry which is preliminary data.</text>
</comment>
<evidence type="ECO:0000313" key="2">
    <source>
        <dbReference type="EMBL" id="OFA11428.1"/>
    </source>
</evidence>
<gene>
    <name evidence="2" type="ORF">LASUN_10370</name>
</gene>
<dbReference type="AlphaFoldDB" id="A0A1E7XEI2"/>
<evidence type="ECO:0000313" key="3">
    <source>
        <dbReference type="Proteomes" id="UP000177010"/>
    </source>
</evidence>